<keyword evidence="2" id="KW-1185">Reference proteome</keyword>
<dbReference type="InterPro" id="IPR005560">
    <property type="entry name" value="Csp_YhjQ"/>
</dbReference>
<dbReference type="Proteomes" id="UP000480178">
    <property type="component" value="Chromosome"/>
</dbReference>
<dbReference type="Gene3D" id="1.20.1270.360">
    <property type="match status" value="1"/>
</dbReference>
<organism evidence="1 2">
    <name type="scientific">Rhodocytophaga rosea</name>
    <dbReference type="NCBI Taxonomy" id="2704465"/>
    <lineage>
        <taxon>Bacteria</taxon>
        <taxon>Pseudomonadati</taxon>
        <taxon>Bacteroidota</taxon>
        <taxon>Cytophagia</taxon>
        <taxon>Cytophagales</taxon>
        <taxon>Rhodocytophagaceae</taxon>
        <taxon>Rhodocytophaga</taxon>
    </lineage>
</organism>
<evidence type="ECO:0000313" key="2">
    <source>
        <dbReference type="Proteomes" id="UP000480178"/>
    </source>
</evidence>
<name>A0A6C0GKY9_9BACT</name>
<dbReference type="AlphaFoldDB" id="A0A6C0GKY9"/>
<dbReference type="KEGG" id="rhoz:GXP67_17525"/>
<proteinExistence type="predicted"/>
<dbReference type="CDD" id="cd08026">
    <property type="entry name" value="DUF326"/>
    <property type="match status" value="1"/>
</dbReference>
<dbReference type="PANTHER" id="PTHR37310:SF1">
    <property type="entry name" value="CYTOPLASMIC PROTEIN"/>
    <property type="match status" value="1"/>
</dbReference>
<dbReference type="RefSeq" id="WP_162444326.1">
    <property type="nucleotide sequence ID" value="NZ_CP048222.1"/>
</dbReference>
<reference evidence="1 2" key="1">
    <citation type="submission" date="2020-01" db="EMBL/GenBank/DDBJ databases">
        <authorList>
            <person name="Kim M.K."/>
        </authorList>
    </citation>
    <scope>NUCLEOTIDE SEQUENCE [LARGE SCALE GENOMIC DNA]</scope>
    <source>
        <strain evidence="1 2">172606-1</strain>
    </source>
</reference>
<accession>A0A6C0GKY9</accession>
<dbReference type="PANTHER" id="PTHR37310">
    <property type="entry name" value="CYTOPLASMIC PROTEIN-RELATED"/>
    <property type="match status" value="1"/>
</dbReference>
<gene>
    <name evidence="1" type="ORF">GXP67_17525</name>
</gene>
<evidence type="ECO:0000313" key="1">
    <source>
        <dbReference type="EMBL" id="QHT68312.1"/>
    </source>
</evidence>
<sequence>MQTQNNNELIQTLLECAFACEHCATSCLQEEDVKMMVRCISLDRDCADICTQAARLLQRNSEITKEYLQVCEQICRMCGEECAKHKHMEHCQMCAEACQHCAEACSSMYSMSGNK</sequence>
<dbReference type="EMBL" id="CP048222">
    <property type="protein sequence ID" value="QHT68312.1"/>
    <property type="molecule type" value="Genomic_DNA"/>
</dbReference>
<protein>
    <submittedName>
        <fullName evidence="1">Four-helix bundle copper-binding protein</fullName>
    </submittedName>
</protein>
<dbReference type="Pfam" id="PF03860">
    <property type="entry name" value="Csp"/>
    <property type="match status" value="1"/>
</dbReference>
<dbReference type="InterPro" id="IPR044543">
    <property type="entry name" value="YHJQ-like"/>
</dbReference>